<feature type="domain" description="Transposase IS801/IS1294" evidence="1">
    <location>
        <begin position="158"/>
        <end position="354"/>
    </location>
</feature>
<dbReference type="NCBIfam" id="NF033538">
    <property type="entry name" value="transpos_IS91"/>
    <property type="match status" value="1"/>
</dbReference>
<dbReference type="GO" id="GO:0003677">
    <property type="term" value="F:DNA binding"/>
    <property type="evidence" value="ECO:0007669"/>
    <property type="project" value="InterPro"/>
</dbReference>
<organism evidence="3 4">
    <name type="scientific">Puniceibacterium sediminis</name>
    <dbReference type="NCBI Taxonomy" id="1608407"/>
    <lineage>
        <taxon>Bacteria</taxon>
        <taxon>Pseudomonadati</taxon>
        <taxon>Pseudomonadota</taxon>
        <taxon>Alphaproteobacteria</taxon>
        <taxon>Rhodobacterales</taxon>
        <taxon>Paracoccaceae</taxon>
        <taxon>Puniceibacterium</taxon>
    </lineage>
</organism>
<dbReference type="RefSeq" id="WP_089273291.1">
    <property type="nucleotide sequence ID" value="NZ_FZNN01000024.1"/>
</dbReference>
<dbReference type="InterPro" id="IPR026889">
    <property type="entry name" value="Zn_Tnp"/>
</dbReference>
<dbReference type="GO" id="GO:0004803">
    <property type="term" value="F:transposase activity"/>
    <property type="evidence" value="ECO:0007669"/>
    <property type="project" value="InterPro"/>
</dbReference>
<accession>A0A238Z5I1</accession>
<dbReference type="PANTHER" id="PTHR37023">
    <property type="entry name" value="TRANSPOSASE"/>
    <property type="match status" value="1"/>
</dbReference>
<name>A0A238Z5I1_9RHOB</name>
<protein>
    <submittedName>
        <fullName evidence="3">Transposase zinc-binding domain-containing protein</fullName>
    </submittedName>
</protein>
<evidence type="ECO:0000259" key="2">
    <source>
        <dbReference type="Pfam" id="PF14319"/>
    </source>
</evidence>
<gene>
    <name evidence="3" type="ORF">SAMN06265370_12414</name>
</gene>
<dbReference type="AlphaFoldDB" id="A0A238Z5I1"/>
<sequence length="422" mass="46901">MPRPKLEIADIFRGYGPAWRQANAGHVSLSQLKVMSAIEACRTEALGGHVAGCAKCGHHHIAYNSCKNRHCPKCQGPAARDWMEARAEDLLPVEYFHVVFTIPAEIAQIAYWNKKAVYGLLFKASAETVTTIAVDPKRMGARVGMTSVLHTSRQRRVFDTTGSALTHHPHIHMIVPGGGLSPDSAKWVACKPGFFLHVRVLSRLFRRLFLDGLMELHRTGQLAFFGDLEGLAAADAFKAWLAPFRKAEWVVYAKPPFGGPEAVLAYLSRYTHRVAISNARLVSADAQTVAFSWKDYRIKSGAPLPGSGLRSTTTRGRQKVMRLATPEFIRRFLIHVLPEGFHRIRHYGLLASSTRKDNITKIRALLCLQGREQATVSGREAEITPLTLREPCPCCGGPMRIIEIFRRGQKPMSRAPPRQQAA</sequence>
<dbReference type="EMBL" id="FZNN01000024">
    <property type="protein sequence ID" value="SNR78181.1"/>
    <property type="molecule type" value="Genomic_DNA"/>
</dbReference>
<evidence type="ECO:0000259" key="1">
    <source>
        <dbReference type="Pfam" id="PF04986"/>
    </source>
</evidence>
<dbReference type="Pfam" id="PF04986">
    <property type="entry name" value="Y2_Tnp"/>
    <property type="match status" value="1"/>
</dbReference>
<evidence type="ECO:0000313" key="3">
    <source>
        <dbReference type="EMBL" id="SNR78181.1"/>
    </source>
</evidence>
<keyword evidence="4" id="KW-1185">Reference proteome</keyword>
<dbReference type="GO" id="GO:0006313">
    <property type="term" value="P:DNA transposition"/>
    <property type="evidence" value="ECO:0007669"/>
    <property type="project" value="InterPro"/>
</dbReference>
<dbReference type="InterPro" id="IPR007069">
    <property type="entry name" value="Transposase_32"/>
</dbReference>
<reference evidence="3 4" key="1">
    <citation type="submission" date="2017-06" db="EMBL/GenBank/DDBJ databases">
        <authorList>
            <person name="Kim H.J."/>
            <person name="Triplett B.A."/>
        </authorList>
    </citation>
    <scope>NUCLEOTIDE SEQUENCE [LARGE SCALE GENOMIC DNA]</scope>
    <source>
        <strain evidence="3 4">DSM 29052</strain>
    </source>
</reference>
<feature type="domain" description="Transposase zinc-binding" evidence="2">
    <location>
        <begin position="11"/>
        <end position="102"/>
    </location>
</feature>
<dbReference type="PANTHER" id="PTHR37023:SF1">
    <property type="entry name" value="ISSOD25 TRANSPOSASE TNPA_ISSOD25"/>
    <property type="match status" value="1"/>
</dbReference>
<dbReference type="Proteomes" id="UP000198417">
    <property type="component" value="Unassembled WGS sequence"/>
</dbReference>
<dbReference type="Pfam" id="PF14319">
    <property type="entry name" value="Zn_Tnp_IS91"/>
    <property type="match status" value="1"/>
</dbReference>
<proteinExistence type="predicted"/>
<evidence type="ECO:0000313" key="4">
    <source>
        <dbReference type="Proteomes" id="UP000198417"/>
    </source>
</evidence>
<dbReference type="OrthoDB" id="6979325at2"/>
<dbReference type="InterPro" id="IPR054832">
    <property type="entry name" value="transpos_IS91"/>
</dbReference>